<evidence type="ECO:0000313" key="1">
    <source>
        <dbReference type="EMBL" id="OMJ66268.1"/>
    </source>
</evidence>
<accession>A0A1R2AP01</accession>
<dbReference type="Gene3D" id="3.90.180.10">
    <property type="entry name" value="Medium-chain alcohol dehydrogenases, catalytic domain"/>
    <property type="match status" value="1"/>
</dbReference>
<dbReference type="AlphaFoldDB" id="A0A1R2AP01"/>
<gene>
    <name evidence="1" type="ORF">SteCoe_36949</name>
</gene>
<reference evidence="1 2" key="1">
    <citation type="submission" date="2016-11" db="EMBL/GenBank/DDBJ databases">
        <title>The macronuclear genome of Stentor coeruleus: a giant cell with tiny introns.</title>
        <authorList>
            <person name="Slabodnick M."/>
            <person name="Ruby J.G."/>
            <person name="Reiff S.B."/>
            <person name="Swart E.C."/>
            <person name="Gosai S."/>
            <person name="Prabakaran S."/>
            <person name="Witkowska E."/>
            <person name="Larue G.E."/>
            <person name="Fisher S."/>
            <person name="Freeman R.M."/>
            <person name="Gunawardena J."/>
            <person name="Chu W."/>
            <person name="Stover N.A."/>
            <person name="Gregory B.D."/>
            <person name="Nowacki M."/>
            <person name="Derisi J."/>
            <person name="Roy S.W."/>
            <person name="Marshall W.F."/>
            <person name="Sood P."/>
        </authorList>
    </citation>
    <scope>NUCLEOTIDE SEQUENCE [LARGE SCALE GENOMIC DNA]</scope>
    <source>
        <strain evidence="1">WM001</strain>
    </source>
</reference>
<proteinExistence type="predicted"/>
<dbReference type="EMBL" id="MPUH01001767">
    <property type="protein sequence ID" value="OMJ66268.1"/>
    <property type="molecule type" value="Genomic_DNA"/>
</dbReference>
<dbReference type="PANTHER" id="PTHR44461">
    <property type="entry name" value="QUINONE OXIDOREDUCTASE-LIKE PROTEIN 1"/>
    <property type="match status" value="1"/>
</dbReference>
<name>A0A1R2AP01_9CILI</name>
<protein>
    <submittedName>
        <fullName evidence="1">Uncharacterized protein</fullName>
    </submittedName>
</protein>
<organism evidence="1 2">
    <name type="scientific">Stentor coeruleus</name>
    <dbReference type="NCBI Taxonomy" id="5963"/>
    <lineage>
        <taxon>Eukaryota</taxon>
        <taxon>Sar</taxon>
        <taxon>Alveolata</taxon>
        <taxon>Ciliophora</taxon>
        <taxon>Postciliodesmatophora</taxon>
        <taxon>Heterotrichea</taxon>
        <taxon>Heterotrichida</taxon>
        <taxon>Stentoridae</taxon>
        <taxon>Stentor</taxon>
    </lineage>
</organism>
<sequence>MALNTYEVQIKAIFGSPDSQSSTKIFSGQIKSSGKYCTLYTPSTQVLCCIPSSLLTTYQDEDSTIALVPEEFVLQKPNELSYENAVQGVVSLFKTLTALHYSLNVLQNESIFIINPSDFVPINLSLSLGLTVLYTFKESTSKKEETKTKAIKINEIPDGVIAETGGLGVNYVLDFNSRHDWKSKKAAIDCLAIRGKWAVCDASLQLDPPESYQIFMRNASVCWVNEDMWTWNGVEHGKFLHLLNTAMKYLKDGIDGR</sequence>
<evidence type="ECO:0000313" key="2">
    <source>
        <dbReference type="Proteomes" id="UP000187209"/>
    </source>
</evidence>
<keyword evidence="2" id="KW-1185">Reference proteome</keyword>
<comment type="caution">
    <text evidence="1">The sequence shown here is derived from an EMBL/GenBank/DDBJ whole genome shotgun (WGS) entry which is preliminary data.</text>
</comment>
<dbReference type="PANTHER" id="PTHR44461:SF1">
    <property type="entry name" value="QUINONE OXIDOREDUCTASE-LIKE PROTEIN 1"/>
    <property type="match status" value="1"/>
</dbReference>
<dbReference type="InterPro" id="IPR042633">
    <property type="entry name" value="CRYZL1"/>
</dbReference>
<dbReference type="Proteomes" id="UP000187209">
    <property type="component" value="Unassembled WGS sequence"/>
</dbReference>
<dbReference type="OrthoDB" id="9930022at2759"/>